<name>A0A1G7HV77_9PROT</name>
<dbReference type="PANTHER" id="PTHR11138:SF5">
    <property type="entry name" value="METHIONYL-TRNA FORMYLTRANSFERASE, MITOCHONDRIAL"/>
    <property type="match status" value="1"/>
</dbReference>
<dbReference type="InterPro" id="IPR036477">
    <property type="entry name" value="Formyl_transf_N_sf"/>
</dbReference>
<sequence>MKIVVIGQKWLAATVAADLASAGHDLHIIAPNAEDRLADAARSLGLPLSLHGPGRRLEGTAIPPCDLAVAAHCHVFLPAEARAAARYGVIGYHPSLLPLHRGRDAVWWTIHNGDPVTGGTVYRMDDGFDTGPIVAQDWCFVRADDTPASLWRRDLAPMGRRMLGEVVARLAGGGVLSEAPQPNRGLPRWHPGTGYVGGRLKRTCGKLQGLSQQHRSRFNR</sequence>
<proteinExistence type="predicted"/>
<gene>
    <name evidence="2" type="ORF">SAMN05421720_1263</name>
</gene>
<dbReference type="STRING" id="69960.SAMN05421720_1263"/>
<keyword evidence="2" id="KW-0808">Transferase</keyword>
<dbReference type="GO" id="GO:0005829">
    <property type="term" value="C:cytosol"/>
    <property type="evidence" value="ECO:0007669"/>
    <property type="project" value="TreeGrafter"/>
</dbReference>
<dbReference type="InterPro" id="IPR002376">
    <property type="entry name" value="Formyl_transf_N"/>
</dbReference>
<protein>
    <submittedName>
        <fullName evidence="2">Methionyl-tRNA formyltransferase</fullName>
    </submittedName>
</protein>
<dbReference type="EMBL" id="FNAP01000026">
    <property type="protein sequence ID" value="SDF04427.1"/>
    <property type="molecule type" value="Genomic_DNA"/>
</dbReference>
<dbReference type="GO" id="GO:0004479">
    <property type="term" value="F:methionyl-tRNA formyltransferase activity"/>
    <property type="evidence" value="ECO:0007669"/>
    <property type="project" value="TreeGrafter"/>
</dbReference>
<dbReference type="Proteomes" id="UP000199412">
    <property type="component" value="Unassembled WGS sequence"/>
</dbReference>
<dbReference type="PANTHER" id="PTHR11138">
    <property type="entry name" value="METHIONYL-TRNA FORMYLTRANSFERASE"/>
    <property type="match status" value="1"/>
</dbReference>
<feature type="domain" description="Formyl transferase N-terminal" evidence="1">
    <location>
        <begin position="66"/>
        <end position="153"/>
    </location>
</feature>
<organism evidence="2 3">
    <name type="scientific">Rhodospira trueperi</name>
    <dbReference type="NCBI Taxonomy" id="69960"/>
    <lineage>
        <taxon>Bacteria</taxon>
        <taxon>Pseudomonadati</taxon>
        <taxon>Pseudomonadota</taxon>
        <taxon>Alphaproteobacteria</taxon>
        <taxon>Rhodospirillales</taxon>
        <taxon>Rhodospirillaceae</taxon>
        <taxon>Rhodospira</taxon>
    </lineage>
</organism>
<dbReference type="AlphaFoldDB" id="A0A1G7HV77"/>
<evidence type="ECO:0000259" key="1">
    <source>
        <dbReference type="Pfam" id="PF00551"/>
    </source>
</evidence>
<dbReference type="RefSeq" id="WP_092788069.1">
    <property type="nucleotide sequence ID" value="NZ_FNAP01000026.1"/>
</dbReference>
<keyword evidence="3" id="KW-1185">Reference proteome</keyword>
<dbReference type="OrthoDB" id="5355061at2"/>
<reference evidence="2 3" key="1">
    <citation type="submission" date="2016-10" db="EMBL/GenBank/DDBJ databases">
        <authorList>
            <person name="de Groot N.N."/>
        </authorList>
    </citation>
    <scope>NUCLEOTIDE SEQUENCE [LARGE SCALE GENOMIC DNA]</scope>
    <source>
        <strain evidence="2 3">ATCC 700224</strain>
    </source>
</reference>
<evidence type="ECO:0000313" key="3">
    <source>
        <dbReference type="Proteomes" id="UP000199412"/>
    </source>
</evidence>
<evidence type="ECO:0000313" key="2">
    <source>
        <dbReference type="EMBL" id="SDF04427.1"/>
    </source>
</evidence>
<dbReference type="SUPFAM" id="SSF53328">
    <property type="entry name" value="Formyltransferase"/>
    <property type="match status" value="1"/>
</dbReference>
<accession>A0A1G7HV77</accession>
<dbReference type="Gene3D" id="3.40.50.12230">
    <property type="match status" value="1"/>
</dbReference>
<dbReference type="Pfam" id="PF00551">
    <property type="entry name" value="Formyl_trans_N"/>
    <property type="match status" value="1"/>
</dbReference>